<dbReference type="AlphaFoldDB" id="A0A9X3NSE3"/>
<proteinExistence type="predicted"/>
<comment type="caution">
    <text evidence="6">The sequence shown here is derived from an EMBL/GenBank/DDBJ whole genome shotgun (WGS) entry which is preliminary data.</text>
</comment>
<dbReference type="PANTHER" id="PTHR33204:SF37">
    <property type="entry name" value="HTH-TYPE TRANSCRIPTIONAL REGULATOR YODB"/>
    <property type="match status" value="1"/>
</dbReference>
<dbReference type="RefSeq" id="WP_270074638.1">
    <property type="nucleotide sequence ID" value="NZ_JAJAQC010000055.1"/>
</dbReference>
<evidence type="ECO:0000256" key="3">
    <source>
        <dbReference type="ARBA" id="ARBA00023163"/>
    </source>
</evidence>
<keyword evidence="1" id="KW-0805">Transcription regulation</keyword>
<protein>
    <submittedName>
        <fullName evidence="6">Helix-turn-helix transcriptional regulator</fullName>
    </submittedName>
</protein>
<keyword evidence="7" id="KW-1185">Reference proteome</keyword>
<evidence type="ECO:0000256" key="1">
    <source>
        <dbReference type="ARBA" id="ARBA00023015"/>
    </source>
</evidence>
<name>A0A9X3NSE3_9ACTN</name>
<evidence type="ECO:0000313" key="6">
    <source>
        <dbReference type="EMBL" id="MDA0567391.1"/>
    </source>
</evidence>
<dbReference type="GO" id="GO:0003677">
    <property type="term" value="F:DNA binding"/>
    <property type="evidence" value="ECO:0007669"/>
    <property type="project" value="UniProtKB-KW"/>
</dbReference>
<sequence length="133" mass="14181">MTSSAAAHPASHAPAAGSAHPADPADPGDCEVFARVLDLVGRRWLPLILLAGAEGARRFGEYRRGVHGISDRVLSQRLRELAALGLVERRVVPTTPVQVTYRPTPRGLELLDALLPLIAWGRAHAVGEDRASA</sequence>
<keyword evidence="3" id="KW-0804">Transcription</keyword>
<evidence type="ECO:0000256" key="4">
    <source>
        <dbReference type="SAM" id="MobiDB-lite"/>
    </source>
</evidence>
<accession>A0A9X3NSE3</accession>
<reference evidence="6" key="1">
    <citation type="submission" date="2021-10" db="EMBL/GenBank/DDBJ databases">
        <title>Streptomonospora sp. nov., isolated from mangrove soil.</title>
        <authorList>
            <person name="Chen X."/>
            <person name="Ge X."/>
            <person name="Liu W."/>
        </authorList>
    </citation>
    <scope>NUCLEOTIDE SEQUENCE</scope>
    <source>
        <strain evidence="6">S1-112</strain>
    </source>
</reference>
<evidence type="ECO:0000313" key="7">
    <source>
        <dbReference type="Proteomes" id="UP001140076"/>
    </source>
</evidence>
<dbReference type="PROSITE" id="PS51118">
    <property type="entry name" value="HTH_HXLR"/>
    <property type="match status" value="1"/>
</dbReference>
<dbReference type="SUPFAM" id="SSF46785">
    <property type="entry name" value="Winged helix' DNA-binding domain"/>
    <property type="match status" value="1"/>
</dbReference>
<keyword evidence="2" id="KW-0238">DNA-binding</keyword>
<dbReference type="Gene3D" id="1.10.10.10">
    <property type="entry name" value="Winged helix-like DNA-binding domain superfamily/Winged helix DNA-binding domain"/>
    <property type="match status" value="1"/>
</dbReference>
<dbReference type="InterPro" id="IPR002577">
    <property type="entry name" value="HTH_HxlR"/>
</dbReference>
<feature type="region of interest" description="Disordered" evidence="4">
    <location>
        <begin position="1"/>
        <end position="24"/>
    </location>
</feature>
<gene>
    <name evidence="6" type="ORF">LG943_24155</name>
</gene>
<dbReference type="EMBL" id="JAJAQC010000055">
    <property type="protein sequence ID" value="MDA0567391.1"/>
    <property type="molecule type" value="Genomic_DNA"/>
</dbReference>
<evidence type="ECO:0000256" key="2">
    <source>
        <dbReference type="ARBA" id="ARBA00023125"/>
    </source>
</evidence>
<feature type="domain" description="HTH hxlR-type" evidence="5">
    <location>
        <begin position="30"/>
        <end position="129"/>
    </location>
</feature>
<dbReference type="InterPro" id="IPR036390">
    <property type="entry name" value="WH_DNA-bd_sf"/>
</dbReference>
<dbReference type="Proteomes" id="UP001140076">
    <property type="component" value="Unassembled WGS sequence"/>
</dbReference>
<organism evidence="6 7">
    <name type="scientific">Streptomonospora mangrovi</name>
    <dbReference type="NCBI Taxonomy" id="2883123"/>
    <lineage>
        <taxon>Bacteria</taxon>
        <taxon>Bacillati</taxon>
        <taxon>Actinomycetota</taxon>
        <taxon>Actinomycetes</taxon>
        <taxon>Streptosporangiales</taxon>
        <taxon>Nocardiopsidaceae</taxon>
        <taxon>Streptomonospora</taxon>
    </lineage>
</organism>
<dbReference type="Pfam" id="PF01638">
    <property type="entry name" value="HxlR"/>
    <property type="match status" value="1"/>
</dbReference>
<evidence type="ECO:0000259" key="5">
    <source>
        <dbReference type="PROSITE" id="PS51118"/>
    </source>
</evidence>
<dbReference type="InterPro" id="IPR036388">
    <property type="entry name" value="WH-like_DNA-bd_sf"/>
</dbReference>
<dbReference type="PANTHER" id="PTHR33204">
    <property type="entry name" value="TRANSCRIPTIONAL REGULATOR, MARR FAMILY"/>
    <property type="match status" value="1"/>
</dbReference>